<evidence type="ECO:0000313" key="1">
    <source>
        <dbReference type="EMBL" id="GIY56714.1"/>
    </source>
</evidence>
<sequence>MSHCYLLPSMMRVDVIGVISSVPHCDLLVSGGCIVASRDLLISSLSNFKVIQESSPLSANSFIKKGFVSSVSFQDSILRGLSHRVFSVNLSKESNGK</sequence>
<accession>A0AAV4UG64</accession>
<evidence type="ECO:0000313" key="2">
    <source>
        <dbReference type="Proteomes" id="UP001054945"/>
    </source>
</evidence>
<name>A0AAV4UG64_CAEEX</name>
<organism evidence="1 2">
    <name type="scientific">Caerostris extrusa</name>
    <name type="common">Bark spider</name>
    <name type="synonym">Caerostris bankana</name>
    <dbReference type="NCBI Taxonomy" id="172846"/>
    <lineage>
        <taxon>Eukaryota</taxon>
        <taxon>Metazoa</taxon>
        <taxon>Ecdysozoa</taxon>
        <taxon>Arthropoda</taxon>
        <taxon>Chelicerata</taxon>
        <taxon>Arachnida</taxon>
        <taxon>Araneae</taxon>
        <taxon>Araneomorphae</taxon>
        <taxon>Entelegynae</taxon>
        <taxon>Araneoidea</taxon>
        <taxon>Araneidae</taxon>
        <taxon>Caerostris</taxon>
    </lineage>
</organism>
<dbReference type="EMBL" id="BPLR01012801">
    <property type="protein sequence ID" value="GIY56714.1"/>
    <property type="molecule type" value="Genomic_DNA"/>
</dbReference>
<proteinExistence type="predicted"/>
<dbReference type="Proteomes" id="UP001054945">
    <property type="component" value="Unassembled WGS sequence"/>
</dbReference>
<protein>
    <submittedName>
        <fullName evidence="1">Uncharacterized protein</fullName>
    </submittedName>
</protein>
<comment type="caution">
    <text evidence="1">The sequence shown here is derived from an EMBL/GenBank/DDBJ whole genome shotgun (WGS) entry which is preliminary data.</text>
</comment>
<keyword evidence="2" id="KW-1185">Reference proteome</keyword>
<gene>
    <name evidence="1" type="ORF">CEXT_547461</name>
</gene>
<reference evidence="1 2" key="1">
    <citation type="submission" date="2021-06" db="EMBL/GenBank/DDBJ databases">
        <title>Caerostris extrusa draft genome.</title>
        <authorList>
            <person name="Kono N."/>
            <person name="Arakawa K."/>
        </authorList>
    </citation>
    <scope>NUCLEOTIDE SEQUENCE [LARGE SCALE GENOMIC DNA]</scope>
</reference>
<dbReference type="AlphaFoldDB" id="A0AAV4UG64"/>